<dbReference type="EMBL" id="VSRR010003030">
    <property type="protein sequence ID" value="MPC34326.1"/>
    <property type="molecule type" value="Genomic_DNA"/>
</dbReference>
<gene>
    <name evidence="2" type="ORF">E2C01_027712</name>
</gene>
<keyword evidence="3" id="KW-1185">Reference proteome</keyword>
<protein>
    <submittedName>
        <fullName evidence="2">Uncharacterized protein</fullName>
    </submittedName>
</protein>
<comment type="caution">
    <text evidence="2">The sequence shown here is derived from an EMBL/GenBank/DDBJ whole genome shotgun (WGS) entry which is preliminary data.</text>
</comment>
<name>A0A5B7EMA0_PORTR</name>
<accession>A0A5B7EMA0</accession>
<evidence type="ECO:0000256" key="1">
    <source>
        <dbReference type="SAM" id="MobiDB-lite"/>
    </source>
</evidence>
<feature type="region of interest" description="Disordered" evidence="1">
    <location>
        <begin position="89"/>
        <end position="112"/>
    </location>
</feature>
<proteinExistence type="predicted"/>
<organism evidence="2 3">
    <name type="scientific">Portunus trituberculatus</name>
    <name type="common">Swimming crab</name>
    <name type="synonym">Neptunus trituberculatus</name>
    <dbReference type="NCBI Taxonomy" id="210409"/>
    <lineage>
        <taxon>Eukaryota</taxon>
        <taxon>Metazoa</taxon>
        <taxon>Ecdysozoa</taxon>
        <taxon>Arthropoda</taxon>
        <taxon>Crustacea</taxon>
        <taxon>Multicrustacea</taxon>
        <taxon>Malacostraca</taxon>
        <taxon>Eumalacostraca</taxon>
        <taxon>Eucarida</taxon>
        <taxon>Decapoda</taxon>
        <taxon>Pleocyemata</taxon>
        <taxon>Brachyura</taxon>
        <taxon>Eubrachyura</taxon>
        <taxon>Portunoidea</taxon>
        <taxon>Portunidae</taxon>
        <taxon>Portuninae</taxon>
        <taxon>Portunus</taxon>
    </lineage>
</organism>
<dbReference type="AlphaFoldDB" id="A0A5B7EMA0"/>
<evidence type="ECO:0000313" key="3">
    <source>
        <dbReference type="Proteomes" id="UP000324222"/>
    </source>
</evidence>
<sequence length="112" mass="12372">MRRVAAQHVCRGKATHRLGVCLVRPMLSITERGWNYNLAGVLEAGGGEVCSVGRGFRTHHVCEYSEKEHEGRCLNVEDTHVTLDSTTTHVTHAGHDTARTRHKALPPQHSSP</sequence>
<reference evidence="2 3" key="1">
    <citation type="submission" date="2019-05" db="EMBL/GenBank/DDBJ databases">
        <title>Another draft genome of Portunus trituberculatus and its Hox gene families provides insights of decapod evolution.</title>
        <authorList>
            <person name="Jeong J.-H."/>
            <person name="Song I."/>
            <person name="Kim S."/>
            <person name="Choi T."/>
            <person name="Kim D."/>
            <person name="Ryu S."/>
            <person name="Kim W."/>
        </authorList>
    </citation>
    <scope>NUCLEOTIDE SEQUENCE [LARGE SCALE GENOMIC DNA]</scope>
    <source>
        <tissue evidence="2">Muscle</tissue>
    </source>
</reference>
<evidence type="ECO:0000313" key="2">
    <source>
        <dbReference type="EMBL" id="MPC34326.1"/>
    </source>
</evidence>
<dbReference type="Proteomes" id="UP000324222">
    <property type="component" value="Unassembled WGS sequence"/>
</dbReference>